<accession>A0AA36GNT6</accession>
<dbReference type="AlphaFoldDB" id="A0AA36GNT6"/>
<name>A0AA36GNT6_CYLNA</name>
<dbReference type="EMBL" id="CATQJL010000112">
    <property type="protein sequence ID" value="CAJ0595449.1"/>
    <property type="molecule type" value="Genomic_DNA"/>
</dbReference>
<comment type="caution">
    <text evidence="1">The sequence shown here is derived from an EMBL/GenBank/DDBJ whole genome shotgun (WGS) entry which is preliminary data.</text>
</comment>
<proteinExistence type="predicted"/>
<gene>
    <name evidence="1" type="ORF">CYNAS_LOCUS7432</name>
</gene>
<evidence type="ECO:0000313" key="2">
    <source>
        <dbReference type="Proteomes" id="UP001176961"/>
    </source>
</evidence>
<protein>
    <submittedName>
        <fullName evidence="1">Uncharacterized protein</fullName>
    </submittedName>
</protein>
<dbReference type="Proteomes" id="UP001176961">
    <property type="component" value="Unassembled WGS sequence"/>
</dbReference>
<sequence length="147" mass="16354">MATSSLAEWRKGAHIIQNTTENCSVEIGFTGGIQYTDYDVETMQLAAPWYLYYIASEVSIPETAGRLLAQMHPGNVSIGCMVGRRPPSAFYYGICFYRGHCNDWTDERKLPESSANLTLFPPTKTWGPRDKFLGSSLVMGAKLRTSS</sequence>
<evidence type="ECO:0000313" key="1">
    <source>
        <dbReference type="EMBL" id="CAJ0595449.1"/>
    </source>
</evidence>
<organism evidence="1 2">
    <name type="scientific">Cylicocyclus nassatus</name>
    <name type="common">Nematode worm</name>
    <dbReference type="NCBI Taxonomy" id="53992"/>
    <lineage>
        <taxon>Eukaryota</taxon>
        <taxon>Metazoa</taxon>
        <taxon>Ecdysozoa</taxon>
        <taxon>Nematoda</taxon>
        <taxon>Chromadorea</taxon>
        <taxon>Rhabditida</taxon>
        <taxon>Rhabditina</taxon>
        <taxon>Rhabditomorpha</taxon>
        <taxon>Strongyloidea</taxon>
        <taxon>Strongylidae</taxon>
        <taxon>Cylicocyclus</taxon>
    </lineage>
</organism>
<reference evidence="1" key="1">
    <citation type="submission" date="2023-07" db="EMBL/GenBank/DDBJ databases">
        <authorList>
            <consortium name="CYATHOMIX"/>
        </authorList>
    </citation>
    <scope>NUCLEOTIDE SEQUENCE</scope>
    <source>
        <strain evidence="1">N/A</strain>
    </source>
</reference>
<keyword evidence="2" id="KW-1185">Reference proteome</keyword>